<dbReference type="AlphaFoldDB" id="A0AAD4JII6"/>
<comment type="similarity">
    <text evidence="1">Belongs to the 'GDSL' lipolytic enzyme family.</text>
</comment>
<proteinExistence type="inferred from homology"/>
<dbReference type="CDD" id="cd01837">
    <property type="entry name" value="SGNH_plant_lipase_like"/>
    <property type="match status" value="1"/>
</dbReference>
<protein>
    <submittedName>
        <fullName evidence="3">GDSL-like Lipase/Acylhydrolase superfamily protein</fullName>
    </submittedName>
</protein>
<dbReference type="Proteomes" id="UP001190926">
    <property type="component" value="Unassembled WGS sequence"/>
</dbReference>
<organism evidence="3 4">
    <name type="scientific">Perilla frutescens var. hirtella</name>
    <name type="common">Perilla citriodora</name>
    <name type="synonym">Perilla setoyensis</name>
    <dbReference type="NCBI Taxonomy" id="608512"/>
    <lineage>
        <taxon>Eukaryota</taxon>
        <taxon>Viridiplantae</taxon>
        <taxon>Streptophyta</taxon>
        <taxon>Embryophyta</taxon>
        <taxon>Tracheophyta</taxon>
        <taxon>Spermatophyta</taxon>
        <taxon>Magnoliopsida</taxon>
        <taxon>eudicotyledons</taxon>
        <taxon>Gunneridae</taxon>
        <taxon>Pentapetalae</taxon>
        <taxon>asterids</taxon>
        <taxon>lamiids</taxon>
        <taxon>Lamiales</taxon>
        <taxon>Lamiaceae</taxon>
        <taxon>Nepetoideae</taxon>
        <taxon>Elsholtzieae</taxon>
        <taxon>Perilla</taxon>
    </lineage>
</organism>
<feature type="chain" id="PRO_5042131318" evidence="2">
    <location>
        <begin position="26"/>
        <end position="351"/>
    </location>
</feature>
<keyword evidence="4" id="KW-1185">Reference proteome</keyword>
<dbReference type="InterPro" id="IPR001087">
    <property type="entry name" value="GDSL"/>
</dbReference>
<reference evidence="3 4" key="1">
    <citation type="journal article" date="2021" name="Nat. Commun.">
        <title>Incipient diploidization of the medicinal plant Perilla within 10,000 years.</title>
        <authorList>
            <person name="Zhang Y."/>
            <person name="Shen Q."/>
            <person name="Leng L."/>
            <person name="Zhang D."/>
            <person name="Chen S."/>
            <person name="Shi Y."/>
            <person name="Ning Z."/>
            <person name="Chen S."/>
        </authorList>
    </citation>
    <scope>NUCLEOTIDE SEQUENCE [LARGE SCALE GENOMIC DNA]</scope>
    <source>
        <strain evidence="4">cv. PC099</strain>
    </source>
</reference>
<dbReference type="PANTHER" id="PTHR45642">
    <property type="entry name" value="GDSL ESTERASE/LIPASE EXL3"/>
    <property type="match status" value="1"/>
</dbReference>
<accession>A0AAD4JII6</accession>
<sequence length="351" mass="38999">MKISYACTSLLLLFLTAITATTTTAKVPAIIVFGDSSVDAGNNNQIPTIARSNFLPYGRDFAGGKATGRFSNGRIATDFISEAFGLRPTVPAYLDPAYNISDFAVGVTFASAGTGYDNATSDVLGVIPLWKELEYYKEYQKRLRAYLGDWKAIDTISKALYIISIGTNDFLENYYSFTSQRRTQYTVDAYQLYLIGIAKKFVVSLHGLGARKISLGGLPPMGCMPLERAQNLANGNGCMETYNIVAMSFNQKLYNLVRELNKEIPGLNLVFSNPYYALLQIIQKPSKYGFDVSQRACCATGMFEMGYACQRSFMTCTDANKYVFWDAFHPSEQTNRIVADHVLNSALYKFK</sequence>
<dbReference type="Pfam" id="PF00657">
    <property type="entry name" value="Lipase_GDSL"/>
    <property type="match status" value="1"/>
</dbReference>
<dbReference type="InterPro" id="IPR050592">
    <property type="entry name" value="GDSL_lipolytic_enzyme"/>
</dbReference>
<dbReference type="InterPro" id="IPR036514">
    <property type="entry name" value="SGNH_hydro_sf"/>
</dbReference>
<evidence type="ECO:0000313" key="4">
    <source>
        <dbReference type="Proteomes" id="UP001190926"/>
    </source>
</evidence>
<feature type="signal peptide" evidence="2">
    <location>
        <begin position="1"/>
        <end position="25"/>
    </location>
</feature>
<dbReference type="FunFam" id="3.40.50.1110:FF:000003">
    <property type="entry name" value="GDSL esterase/lipase APG"/>
    <property type="match status" value="1"/>
</dbReference>
<dbReference type="SUPFAM" id="SSF52266">
    <property type="entry name" value="SGNH hydrolase"/>
    <property type="match status" value="1"/>
</dbReference>
<evidence type="ECO:0000256" key="1">
    <source>
        <dbReference type="ARBA" id="ARBA00008668"/>
    </source>
</evidence>
<dbReference type="GO" id="GO:0016788">
    <property type="term" value="F:hydrolase activity, acting on ester bonds"/>
    <property type="evidence" value="ECO:0007669"/>
    <property type="project" value="InterPro"/>
</dbReference>
<dbReference type="Gene3D" id="3.40.50.1110">
    <property type="entry name" value="SGNH hydrolase"/>
    <property type="match status" value="1"/>
</dbReference>
<evidence type="ECO:0000256" key="2">
    <source>
        <dbReference type="SAM" id="SignalP"/>
    </source>
</evidence>
<dbReference type="InterPro" id="IPR035669">
    <property type="entry name" value="SGNH_plant_lipase-like"/>
</dbReference>
<dbReference type="PANTHER" id="PTHR45642:SF46">
    <property type="entry name" value="OS06G0636700 PROTEIN"/>
    <property type="match status" value="1"/>
</dbReference>
<gene>
    <name evidence="3" type="ORF">C2S53_013353</name>
</gene>
<name>A0AAD4JII6_PERFH</name>
<evidence type="ECO:0000313" key="3">
    <source>
        <dbReference type="EMBL" id="KAH6834066.1"/>
    </source>
</evidence>
<comment type="caution">
    <text evidence="3">The sequence shown here is derived from an EMBL/GenBank/DDBJ whole genome shotgun (WGS) entry which is preliminary data.</text>
</comment>
<keyword evidence="2" id="KW-0732">Signal</keyword>
<dbReference type="EMBL" id="SDAM02000053">
    <property type="protein sequence ID" value="KAH6834066.1"/>
    <property type="molecule type" value="Genomic_DNA"/>
</dbReference>